<name>A0A8X6R9Z5_TRICX</name>
<dbReference type="EMBL" id="BMAU01021123">
    <property type="protein sequence ID" value="GFX91163.1"/>
    <property type="molecule type" value="Genomic_DNA"/>
</dbReference>
<protein>
    <submittedName>
        <fullName evidence="1">Uncharacterized protein</fullName>
    </submittedName>
</protein>
<comment type="caution">
    <text evidence="1">The sequence shown here is derived from an EMBL/GenBank/DDBJ whole genome shotgun (WGS) entry which is preliminary data.</text>
</comment>
<evidence type="ECO:0000313" key="1">
    <source>
        <dbReference type="EMBL" id="GFX91163.1"/>
    </source>
</evidence>
<evidence type="ECO:0000313" key="2">
    <source>
        <dbReference type="Proteomes" id="UP000887159"/>
    </source>
</evidence>
<sequence length="80" mass="9012">MGSILLNLGQVTRATPKLVPPLQVATQNQGGLRTSTYLACLNPSERRVFCDTRALYIRAAFSHRHSRHVPKAQQIWGRKK</sequence>
<reference evidence="1" key="1">
    <citation type="submission" date="2020-08" db="EMBL/GenBank/DDBJ databases">
        <title>Multicomponent nature underlies the extraordinary mechanical properties of spider dragline silk.</title>
        <authorList>
            <person name="Kono N."/>
            <person name="Nakamura H."/>
            <person name="Mori M."/>
            <person name="Yoshida Y."/>
            <person name="Ohtoshi R."/>
            <person name="Malay A.D."/>
            <person name="Moran D.A.P."/>
            <person name="Tomita M."/>
            <person name="Numata K."/>
            <person name="Arakawa K."/>
        </authorList>
    </citation>
    <scope>NUCLEOTIDE SEQUENCE</scope>
</reference>
<accession>A0A8X6R9Z5</accession>
<organism evidence="1 2">
    <name type="scientific">Trichonephila clavipes</name>
    <name type="common">Golden silk orbweaver</name>
    <name type="synonym">Nephila clavipes</name>
    <dbReference type="NCBI Taxonomy" id="2585209"/>
    <lineage>
        <taxon>Eukaryota</taxon>
        <taxon>Metazoa</taxon>
        <taxon>Ecdysozoa</taxon>
        <taxon>Arthropoda</taxon>
        <taxon>Chelicerata</taxon>
        <taxon>Arachnida</taxon>
        <taxon>Araneae</taxon>
        <taxon>Araneomorphae</taxon>
        <taxon>Entelegynae</taxon>
        <taxon>Araneoidea</taxon>
        <taxon>Nephilidae</taxon>
        <taxon>Trichonephila</taxon>
    </lineage>
</organism>
<proteinExistence type="predicted"/>
<keyword evidence="2" id="KW-1185">Reference proteome</keyword>
<dbReference type="AlphaFoldDB" id="A0A8X6R9Z5"/>
<dbReference type="Proteomes" id="UP000887159">
    <property type="component" value="Unassembled WGS sequence"/>
</dbReference>
<gene>
    <name evidence="1" type="ORF">TNCV_1245781</name>
</gene>